<dbReference type="EMBL" id="JACHBW010000001">
    <property type="protein sequence ID" value="MBB6100531.1"/>
    <property type="molecule type" value="Genomic_DNA"/>
</dbReference>
<dbReference type="AlphaFoldDB" id="A0A7W9TS59"/>
<comment type="caution">
    <text evidence="1">The sequence shown here is derived from an EMBL/GenBank/DDBJ whole genome shotgun (WGS) entry which is preliminary data.</text>
</comment>
<reference evidence="1 2" key="1">
    <citation type="submission" date="2020-08" db="EMBL/GenBank/DDBJ databases">
        <title>Above-ground endophytic microbial communities from plants in different locations in the United States.</title>
        <authorList>
            <person name="Frank C."/>
        </authorList>
    </citation>
    <scope>NUCLEOTIDE SEQUENCE [LARGE SCALE GENOMIC DNA]</scope>
    <source>
        <strain evidence="1 2">WP4_2_2</strain>
    </source>
</reference>
<gene>
    <name evidence="1" type="ORF">F4827_000335</name>
</gene>
<proteinExistence type="predicted"/>
<protein>
    <submittedName>
        <fullName evidence="1">Uncharacterized protein</fullName>
    </submittedName>
</protein>
<organism evidence="1 2">
    <name type="scientific">Paraburkholderia bannensis</name>
    <dbReference type="NCBI Taxonomy" id="765414"/>
    <lineage>
        <taxon>Bacteria</taxon>
        <taxon>Pseudomonadati</taxon>
        <taxon>Pseudomonadota</taxon>
        <taxon>Betaproteobacteria</taxon>
        <taxon>Burkholderiales</taxon>
        <taxon>Burkholderiaceae</taxon>
        <taxon>Paraburkholderia</taxon>
    </lineage>
</organism>
<keyword evidence="2" id="KW-1185">Reference proteome</keyword>
<evidence type="ECO:0000313" key="2">
    <source>
        <dbReference type="Proteomes" id="UP000571554"/>
    </source>
</evidence>
<accession>A0A7W9TS59</accession>
<name>A0A7W9TS59_9BURK</name>
<dbReference type="RefSeq" id="WP_183720438.1">
    <property type="nucleotide sequence ID" value="NZ_JACHBW010000001.1"/>
</dbReference>
<sequence>MSAHELQTKSQIELDLEAARRKKLSKLQEFDAAKYLTDEASIQAYLWFAREADNPKLLSDAEEDVIRALAANSKRHAPE</sequence>
<dbReference type="Proteomes" id="UP000571554">
    <property type="component" value="Unassembled WGS sequence"/>
</dbReference>
<evidence type="ECO:0000313" key="1">
    <source>
        <dbReference type="EMBL" id="MBB6100531.1"/>
    </source>
</evidence>